<comment type="caution">
    <text evidence="3">The sequence shown here is derived from an EMBL/GenBank/DDBJ whole genome shotgun (WGS) entry which is preliminary data.</text>
</comment>
<dbReference type="Gene3D" id="3.40.1620.10">
    <property type="entry name" value="YefM-like domain"/>
    <property type="match status" value="1"/>
</dbReference>
<dbReference type="PATRIC" id="fig|1618023.3.peg.3038"/>
<dbReference type="InterPro" id="IPR051405">
    <property type="entry name" value="phD/YefM_antitoxin"/>
</dbReference>
<organism evidence="3 4">
    <name type="scientific">Aliterella atlantica CENA595</name>
    <dbReference type="NCBI Taxonomy" id="1618023"/>
    <lineage>
        <taxon>Bacteria</taxon>
        <taxon>Bacillati</taxon>
        <taxon>Cyanobacteriota</taxon>
        <taxon>Cyanophyceae</taxon>
        <taxon>Chroococcidiopsidales</taxon>
        <taxon>Aliterellaceae</taxon>
        <taxon>Aliterella</taxon>
    </lineage>
</organism>
<dbReference type="PANTHER" id="PTHR33713:SF6">
    <property type="entry name" value="ANTITOXIN YEFM"/>
    <property type="match status" value="1"/>
</dbReference>
<protein>
    <recommendedName>
        <fullName evidence="2">Antitoxin</fullName>
    </recommendedName>
</protein>
<dbReference type="SUPFAM" id="SSF143120">
    <property type="entry name" value="YefM-like"/>
    <property type="match status" value="1"/>
</dbReference>
<sequence length="93" mass="10112">MDVLSVTQARAKLYHLIDETANAHKPVLITGSRNNAVLIAEEDWNAIQETLYLMSVPGMAESIALGSKEPVEECITLEELKLELANSADEASS</sequence>
<comment type="function">
    <text evidence="2">Antitoxin component of a type II toxin-antitoxin (TA) system.</text>
</comment>
<evidence type="ECO:0000256" key="1">
    <source>
        <dbReference type="ARBA" id="ARBA00009981"/>
    </source>
</evidence>
<evidence type="ECO:0000256" key="2">
    <source>
        <dbReference type="RuleBase" id="RU362080"/>
    </source>
</evidence>
<dbReference type="InterPro" id="IPR036165">
    <property type="entry name" value="YefM-like_sf"/>
</dbReference>
<dbReference type="OrthoDB" id="9802003at2"/>
<dbReference type="AlphaFoldDB" id="A0A0D8ZLF4"/>
<dbReference type="STRING" id="1618023.UH38_22575"/>
<dbReference type="Proteomes" id="UP000032452">
    <property type="component" value="Unassembled WGS sequence"/>
</dbReference>
<name>A0A0D8ZLF4_9CYAN</name>
<comment type="similarity">
    <text evidence="1 2">Belongs to the phD/YefM antitoxin family.</text>
</comment>
<proteinExistence type="inferred from homology"/>
<dbReference type="InterPro" id="IPR006442">
    <property type="entry name" value="Antitoxin_Phd/YefM"/>
</dbReference>
<evidence type="ECO:0000313" key="4">
    <source>
        <dbReference type="Proteomes" id="UP000032452"/>
    </source>
</evidence>
<dbReference type="Pfam" id="PF02604">
    <property type="entry name" value="PhdYeFM_antitox"/>
    <property type="match status" value="1"/>
</dbReference>
<accession>A0A0D8ZLF4</accession>
<dbReference type="EMBL" id="JYON01000037">
    <property type="protein sequence ID" value="KJH69668.1"/>
    <property type="molecule type" value="Genomic_DNA"/>
</dbReference>
<dbReference type="NCBIfam" id="TIGR01552">
    <property type="entry name" value="phd_fam"/>
    <property type="match status" value="1"/>
</dbReference>
<evidence type="ECO:0000313" key="3">
    <source>
        <dbReference type="EMBL" id="KJH69668.1"/>
    </source>
</evidence>
<reference evidence="3 4" key="1">
    <citation type="submission" date="2015-02" db="EMBL/GenBank/DDBJ databases">
        <title>Draft genome of a novel marine cyanobacterium (Chroococcales) isolated from South Atlantic Ocean.</title>
        <authorList>
            <person name="Rigonato J."/>
            <person name="Alvarenga D.O."/>
            <person name="Branco L.H."/>
            <person name="Varani A.M."/>
            <person name="Brandini F.P."/>
            <person name="Fiore M.F."/>
        </authorList>
    </citation>
    <scope>NUCLEOTIDE SEQUENCE [LARGE SCALE GENOMIC DNA]</scope>
    <source>
        <strain evidence="3 4">CENA595</strain>
    </source>
</reference>
<keyword evidence="4" id="KW-1185">Reference proteome</keyword>
<gene>
    <name evidence="3" type="ORF">UH38_22575</name>
</gene>
<dbReference type="RefSeq" id="WP_045057014.1">
    <property type="nucleotide sequence ID" value="NZ_CAWMDP010000036.1"/>
</dbReference>
<dbReference type="PANTHER" id="PTHR33713">
    <property type="entry name" value="ANTITOXIN YAFN-RELATED"/>
    <property type="match status" value="1"/>
</dbReference>